<keyword evidence="6" id="KW-0414">Isoprene biosynthesis</keyword>
<comment type="cofactor">
    <cofactor evidence="1">
        <name>Mg(2+)</name>
        <dbReference type="ChEBI" id="CHEBI:18420"/>
    </cofactor>
</comment>
<proteinExistence type="inferred from homology"/>
<dbReference type="GO" id="GO:0004337">
    <property type="term" value="F:(2E,6E)-farnesyl diphosphate synthase activity"/>
    <property type="evidence" value="ECO:0007669"/>
    <property type="project" value="UniProtKB-EC"/>
</dbReference>
<dbReference type="SFLD" id="SFLDS00005">
    <property type="entry name" value="Isoprenoid_Synthase_Type_I"/>
    <property type="match status" value="1"/>
</dbReference>
<dbReference type="EC" id="2.5.1.10" evidence="8"/>
<dbReference type="InterPro" id="IPR008949">
    <property type="entry name" value="Isoprenoid_synthase_dom_sf"/>
</dbReference>
<dbReference type="PANTHER" id="PTHR43281">
    <property type="entry name" value="FARNESYL DIPHOSPHATE SYNTHASE"/>
    <property type="match status" value="1"/>
</dbReference>
<keyword evidence="5" id="KW-0460">Magnesium</keyword>
<dbReference type="PANTHER" id="PTHR43281:SF1">
    <property type="entry name" value="FARNESYL DIPHOSPHATE SYNTHASE"/>
    <property type="match status" value="1"/>
</dbReference>
<dbReference type="PROSITE" id="PS00723">
    <property type="entry name" value="POLYPRENYL_SYNTHASE_1"/>
    <property type="match status" value="1"/>
</dbReference>
<evidence type="ECO:0000256" key="3">
    <source>
        <dbReference type="ARBA" id="ARBA00022679"/>
    </source>
</evidence>
<gene>
    <name evidence="8" type="ORF">FHS31_001535</name>
</gene>
<dbReference type="InterPro" id="IPR033749">
    <property type="entry name" value="Polyprenyl_synt_CS"/>
</dbReference>
<dbReference type="PROSITE" id="PS00444">
    <property type="entry name" value="POLYPRENYL_SYNTHASE_2"/>
    <property type="match status" value="1"/>
</dbReference>
<accession>A0ABX0TTW8</accession>
<dbReference type="SUPFAM" id="SSF48576">
    <property type="entry name" value="Terpenoid synthases"/>
    <property type="match status" value="1"/>
</dbReference>
<dbReference type="GO" id="GO:0004161">
    <property type="term" value="F:dimethylallyltranstransferase activity"/>
    <property type="evidence" value="ECO:0007669"/>
    <property type="project" value="UniProtKB-EC"/>
</dbReference>
<keyword evidence="4" id="KW-0479">Metal-binding</keyword>
<dbReference type="EMBL" id="JAAOZC010000003">
    <property type="protein sequence ID" value="NIJ07925.1"/>
    <property type="molecule type" value="Genomic_DNA"/>
</dbReference>
<evidence type="ECO:0000256" key="2">
    <source>
        <dbReference type="ARBA" id="ARBA00006706"/>
    </source>
</evidence>
<dbReference type="InterPro" id="IPR053378">
    <property type="entry name" value="Prenyl_diphosphate_synthase"/>
</dbReference>
<evidence type="ECO:0000256" key="7">
    <source>
        <dbReference type="RuleBase" id="RU004466"/>
    </source>
</evidence>
<keyword evidence="3 7" id="KW-0808">Transferase</keyword>
<dbReference type="NCBIfam" id="NF045485">
    <property type="entry name" value="FPPsyn"/>
    <property type="match status" value="1"/>
</dbReference>
<evidence type="ECO:0000313" key="8">
    <source>
        <dbReference type="EMBL" id="NIJ07925.1"/>
    </source>
</evidence>
<comment type="similarity">
    <text evidence="2 7">Belongs to the FPP/GGPP synthase family.</text>
</comment>
<dbReference type="Pfam" id="PF00348">
    <property type="entry name" value="polyprenyl_synt"/>
    <property type="match status" value="1"/>
</dbReference>
<sequence>MTNVVSISLKAAMEGLATEVDTAFDQLLTLPGDLRDRLYAAMRHAAIGGGKRIRPLLVRAAANLYHVDPAASLRAGLAVECVHVYSLIHDDLPCMDDDDMRRGKPTVHKLYDEATAVLAGDSLHALAFEILAEPEWNPDPFVRAELTAELARASGPAGMAGGQVMDIEAETETFDLSTTTRMQQLKTGALIGFCLEAGGILGKVPPEGRRPLRGFARDIGLAFQIADDLLDVEGEAANTGKAVGKDAEAGKATFIGLVGVDRAKQQAQMLVDQAIGQLASFGAEADLLRAIARYVISRDR</sequence>
<dbReference type="Proteomes" id="UP000727456">
    <property type="component" value="Unassembled WGS sequence"/>
</dbReference>
<organism evidence="8 9">
    <name type="scientific">Sphingomonas vulcanisoli</name>
    <dbReference type="NCBI Taxonomy" id="1658060"/>
    <lineage>
        <taxon>Bacteria</taxon>
        <taxon>Pseudomonadati</taxon>
        <taxon>Pseudomonadota</taxon>
        <taxon>Alphaproteobacteria</taxon>
        <taxon>Sphingomonadales</taxon>
        <taxon>Sphingomonadaceae</taxon>
        <taxon>Sphingomonas</taxon>
    </lineage>
</organism>
<comment type="caution">
    <text evidence="8">The sequence shown here is derived from an EMBL/GenBank/DDBJ whole genome shotgun (WGS) entry which is preliminary data.</text>
</comment>
<evidence type="ECO:0000313" key="9">
    <source>
        <dbReference type="Proteomes" id="UP000727456"/>
    </source>
</evidence>
<evidence type="ECO:0000256" key="5">
    <source>
        <dbReference type="ARBA" id="ARBA00022842"/>
    </source>
</evidence>
<dbReference type="CDD" id="cd00685">
    <property type="entry name" value="Trans_IPPS_HT"/>
    <property type="match status" value="1"/>
</dbReference>
<dbReference type="RefSeq" id="WP_243843337.1">
    <property type="nucleotide sequence ID" value="NZ_JAAOZC010000003.1"/>
</dbReference>
<keyword evidence="9" id="KW-1185">Reference proteome</keyword>
<dbReference type="InterPro" id="IPR000092">
    <property type="entry name" value="Polyprenyl_synt"/>
</dbReference>
<dbReference type="SFLD" id="SFLDG01017">
    <property type="entry name" value="Polyprenyl_Transferase_Like"/>
    <property type="match status" value="1"/>
</dbReference>
<name>A0ABX0TTW8_9SPHN</name>
<protein>
    <submittedName>
        <fullName evidence="8">Farnesyl diphosphate synthase</fullName>
        <ecNumber evidence="8">2.5.1.1</ecNumber>
        <ecNumber evidence="8">2.5.1.10</ecNumber>
    </submittedName>
</protein>
<evidence type="ECO:0000256" key="4">
    <source>
        <dbReference type="ARBA" id="ARBA00022723"/>
    </source>
</evidence>
<reference evidence="8 9" key="1">
    <citation type="submission" date="2020-03" db="EMBL/GenBank/DDBJ databases">
        <title>Genomic Encyclopedia of Type Strains, Phase III (KMG-III): the genomes of soil and plant-associated and newly described type strains.</title>
        <authorList>
            <person name="Whitman W."/>
        </authorList>
    </citation>
    <scope>NUCLEOTIDE SEQUENCE [LARGE SCALE GENOMIC DNA]</scope>
    <source>
        <strain evidence="8 9">CECT 8804</strain>
    </source>
</reference>
<dbReference type="EC" id="2.5.1.1" evidence="8"/>
<dbReference type="Gene3D" id="1.10.600.10">
    <property type="entry name" value="Farnesyl Diphosphate Synthase"/>
    <property type="match status" value="1"/>
</dbReference>
<evidence type="ECO:0000256" key="6">
    <source>
        <dbReference type="ARBA" id="ARBA00023229"/>
    </source>
</evidence>
<evidence type="ECO:0000256" key="1">
    <source>
        <dbReference type="ARBA" id="ARBA00001946"/>
    </source>
</evidence>